<dbReference type="RefSeq" id="WP_068381625.1">
    <property type="nucleotide sequence ID" value="NZ_LSNE01000015.1"/>
</dbReference>
<dbReference type="Pfam" id="PF00497">
    <property type="entry name" value="SBP_bac_3"/>
    <property type="match status" value="1"/>
</dbReference>
<evidence type="ECO:0000259" key="1">
    <source>
        <dbReference type="Pfam" id="PF00497"/>
    </source>
</evidence>
<feature type="domain" description="Solute-binding protein family 3/N-terminal" evidence="1">
    <location>
        <begin position="36"/>
        <end position="187"/>
    </location>
</feature>
<dbReference type="Gene3D" id="3.40.190.10">
    <property type="entry name" value="Periplasmic binding protein-like II"/>
    <property type="match status" value="2"/>
</dbReference>
<dbReference type="SUPFAM" id="SSF53850">
    <property type="entry name" value="Periplasmic binding protein-like II"/>
    <property type="match status" value="1"/>
</dbReference>
<dbReference type="OrthoDB" id="8587856at2"/>
<dbReference type="AlphaFoldDB" id="A0A148KLL4"/>
<dbReference type="PANTHER" id="PTHR38834">
    <property type="entry name" value="PERIPLASMIC SUBSTRATE BINDING PROTEIN FAMILY 3"/>
    <property type="match status" value="1"/>
</dbReference>
<accession>A0A148KLL4</accession>
<dbReference type="PANTHER" id="PTHR38834:SF3">
    <property type="entry name" value="SOLUTE-BINDING PROTEIN FAMILY 3_N-TERMINAL DOMAIN-CONTAINING PROTEIN"/>
    <property type="match status" value="1"/>
</dbReference>
<proteinExistence type="predicted"/>
<comment type="caution">
    <text evidence="2">The sequence shown here is derived from an EMBL/GenBank/DDBJ whole genome shotgun (WGS) entry which is preliminary data.</text>
</comment>
<reference evidence="3" key="1">
    <citation type="submission" date="2016-02" db="EMBL/GenBank/DDBJ databases">
        <authorList>
            <person name="Schultz-Johansen M."/>
            <person name="Glaring M.A."/>
            <person name="Bech P.K."/>
            <person name="Stougaard P."/>
        </authorList>
    </citation>
    <scope>NUCLEOTIDE SEQUENCE [LARGE SCALE GENOMIC DNA]</scope>
    <source>
        <strain evidence="3">S66</strain>
    </source>
</reference>
<protein>
    <recommendedName>
        <fullName evidence="1">Solute-binding protein family 3/N-terminal domain-containing protein</fullName>
    </recommendedName>
</protein>
<evidence type="ECO:0000313" key="2">
    <source>
        <dbReference type="EMBL" id="KXI27170.1"/>
    </source>
</evidence>
<dbReference type="Proteomes" id="UP000070299">
    <property type="component" value="Unassembled WGS sequence"/>
</dbReference>
<dbReference type="InterPro" id="IPR001638">
    <property type="entry name" value="Solute-binding_3/MltF_N"/>
</dbReference>
<dbReference type="EMBL" id="LSNE01000015">
    <property type="protein sequence ID" value="KXI27170.1"/>
    <property type="molecule type" value="Genomic_DNA"/>
</dbReference>
<keyword evidence="3" id="KW-1185">Reference proteome</keyword>
<sequence>MLVELLSLYQFLAGISLLVFTLCLSNSTLAKEQIQVVTENWYPYNYLDEKQQVVGQSTTLVKQVLRAAEVDFTFDLYPWTRAMNLAKTTQNVLIYTILQTPERQSMFHWICPIAAKNLHQLYRLSSRSDIDITSEQDIKNYSVAVTRDTFLHKLMLKLGLKEGQNLQVTGDDKINATLLLAGRVDILPELQSSVYRQLVTQGLDKSYVTPLLSLSANHYPDYCMALSKPTPLELVEKIRAAHQKITDQ</sequence>
<gene>
    <name evidence="2" type="ORF">AX660_01940</name>
</gene>
<evidence type="ECO:0000313" key="3">
    <source>
        <dbReference type="Proteomes" id="UP000070299"/>
    </source>
</evidence>
<organism evidence="2 3">
    <name type="scientific">Paraglaciecola hydrolytica</name>
    <dbReference type="NCBI Taxonomy" id="1799789"/>
    <lineage>
        <taxon>Bacteria</taxon>
        <taxon>Pseudomonadati</taxon>
        <taxon>Pseudomonadota</taxon>
        <taxon>Gammaproteobacteria</taxon>
        <taxon>Alteromonadales</taxon>
        <taxon>Alteromonadaceae</taxon>
        <taxon>Paraglaciecola</taxon>
    </lineage>
</organism>
<name>A0A148KLL4_9ALTE</name>
<dbReference type="STRING" id="1799789.AX660_01940"/>